<keyword evidence="7 14" id="KW-0560">Oxidoreductase</keyword>
<evidence type="ECO:0000256" key="11">
    <source>
        <dbReference type="ARBA" id="ARBA00023242"/>
    </source>
</evidence>
<keyword evidence="11 14" id="KW-0539">Nucleus</keyword>
<dbReference type="FunFam" id="2.60.120.650:FF:000013">
    <property type="entry name" value="Ribosomal oxygenase 1"/>
    <property type="match status" value="1"/>
</dbReference>
<dbReference type="GO" id="GO:0005730">
    <property type="term" value="C:nucleolus"/>
    <property type="evidence" value="ECO:0007669"/>
    <property type="project" value="TreeGrafter"/>
</dbReference>
<keyword evidence="5" id="KW-0156">Chromatin regulator</keyword>
<dbReference type="Gene3D" id="3.90.930.40">
    <property type="match status" value="1"/>
</dbReference>
<dbReference type="KEGG" id="dqu:106745310"/>
<evidence type="ECO:0000256" key="7">
    <source>
        <dbReference type="ARBA" id="ARBA00023002"/>
    </source>
</evidence>
<protein>
    <recommendedName>
        <fullName evidence="14">Bifunctional lysine-specific demethylase and histidyl-hydroxylase</fullName>
        <ecNumber evidence="14">1.14.11.27</ecNumber>
    </recommendedName>
</protein>
<dbReference type="EC" id="1.14.11.27" evidence="14"/>
<comment type="catalytic activity">
    <reaction evidence="13 14">
        <text>N(6),N(6)-dimethyl-L-lysyl(36)-[histone H3] + 2 2-oxoglutarate + 2 O2 = L-lysyl(36)-[histone H3] + 2 formaldehyde + 2 succinate + 2 CO2</text>
        <dbReference type="Rhea" id="RHEA:42032"/>
        <dbReference type="Rhea" id="RHEA-COMP:9785"/>
        <dbReference type="Rhea" id="RHEA-COMP:9787"/>
        <dbReference type="ChEBI" id="CHEBI:15379"/>
        <dbReference type="ChEBI" id="CHEBI:16526"/>
        <dbReference type="ChEBI" id="CHEBI:16810"/>
        <dbReference type="ChEBI" id="CHEBI:16842"/>
        <dbReference type="ChEBI" id="CHEBI:29969"/>
        <dbReference type="ChEBI" id="CHEBI:30031"/>
        <dbReference type="ChEBI" id="CHEBI:61976"/>
        <dbReference type="EC" id="1.14.11.27"/>
    </reaction>
</comment>
<evidence type="ECO:0000256" key="8">
    <source>
        <dbReference type="ARBA" id="ARBA00023004"/>
    </source>
</evidence>
<dbReference type="CTD" id="31374"/>
<dbReference type="GO" id="GO:0032453">
    <property type="term" value="F:histone H3K4 demethylase activity"/>
    <property type="evidence" value="ECO:0007669"/>
    <property type="project" value="TreeGrafter"/>
</dbReference>
<keyword evidence="8 14" id="KW-0408">Iron</keyword>
<dbReference type="GeneID" id="106745310"/>
<dbReference type="SUPFAM" id="SSF51197">
    <property type="entry name" value="Clavaminate synthase-like"/>
    <property type="match status" value="1"/>
</dbReference>
<dbReference type="SMART" id="SM00558">
    <property type="entry name" value="JmjC"/>
    <property type="match status" value="1"/>
</dbReference>
<feature type="compositionally biased region" description="Basic and acidic residues" evidence="15">
    <location>
        <begin position="122"/>
        <end position="137"/>
    </location>
</feature>
<evidence type="ECO:0000313" key="19">
    <source>
        <dbReference type="RefSeq" id="XP_014476291.1"/>
    </source>
</evidence>
<evidence type="ECO:0000256" key="15">
    <source>
        <dbReference type="SAM" id="MobiDB-lite"/>
    </source>
</evidence>
<keyword evidence="4 14" id="KW-0479">Metal-binding</keyword>
<evidence type="ECO:0000256" key="6">
    <source>
        <dbReference type="ARBA" id="ARBA00022964"/>
    </source>
</evidence>
<evidence type="ECO:0000256" key="10">
    <source>
        <dbReference type="ARBA" id="ARBA00023163"/>
    </source>
</evidence>
<sequence length="596" mass="69545">MAESQVMSAYAVYKRQVMEQAPHSSKKVKQQHLSREISLSDKNLKAKRTKRQPGEMTTKKNQVNGDLDIFKKLKKGIVSKRIRTVRNKKKNKKEKSSGIQLPIRILEVSKNVKTRQKSRLLNGEKDDRNMENKHHTDPIKDSRDLFQWLIHPMEAQDFLENYFEKRPMHVQRDVASYYLNIVSTSILDKVLREKNVFFTKNIDITSYTNGMRETHNPTGRAVANAVWDYYINKCSVRMLNPQTFIQNIYMLNAILQEYFGCFVGSNLYLTPPGSQGFAPHYDDIEAFVLQVEGKKRWRLYKPPDKSYLARYSSRNFDESEIGEPILDTILTAGDLLYFPRGTIHQAETADDAHSLHITLSVYQKNSWYDFLEKLLPLTLKRAAEENYKFREGLPLDYLRYVGTAHTTSNEEAREIFGTKVKAFLTSLINYIDIDSAADLMAKSHIHDFLPPVPSLKEKECSVAQDGDIMTDNGFVRRCAPIEPDTRVRLIRSHCIRLVKEEDGAYRIYYSTENSKEYHEYELQFVEVDEEFVPAVREIIRCYPRFIRVSDLPIDYDDYKIQIVKDLWEKGLLIMDNPRRNIMTKKSNKGLITKKKR</sequence>
<dbReference type="Gene3D" id="1.10.10.1500">
    <property type="entry name" value="JmjC domain-containing ribosomal oxygenase (ROX), dimer domain"/>
    <property type="match status" value="1"/>
</dbReference>
<evidence type="ECO:0000256" key="2">
    <source>
        <dbReference type="ARBA" id="ARBA00010309"/>
    </source>
</evidence>
<dbReference type="PANTHER" id="PTHR13096:SF8">
    <property type="entry name" value="RIBOSOMAL OXYGENASE 1"/>
    <property type="match status" value="1"/>
</dbReference>
<dbReference type="GO" id="GO:0140680">
    <property type="term" value="F:histone H3K36me/H3K36me2 demethylase activity"/>
    <property type="evidence" value="ECO:0007669"/>
    <property type="project" value="UniProtKB-EC"/>
</dbReference>
<accession>A0A6P3XD69</accession>
<dbReference type="Pfam" id="PF08007">
    <property type="entry name" value="JmjC_2"/>
    <property type="match status" value="1"/>
</dbReference>
<evidence type="ECO:0000259" key="16">
    <source>
        <dbReference type="PROSITE" id="PS51184"/>
    </source>
</evidence>
<dbReference type="InterPro" id="IPR049043">
    <property type="entry name" value="WHD_RIOX1"/>
</dbReference>
<dbReference type="RefSeq" id="XP_014476290.1">
    <property type="nucleotide sequence ID" value="XM_014620804.1"/>
</dbReference>
<keyword evidence="10 14" id="KW-0804">Transcription</keyword>
<evidence type="ECO:0000256" key="9">
    <source>
        <dbReference type="ARBA" id="ARBA00023015"/>
    </source>
</evidence>
<evidence type="ECO:0000256" key="13">
    <source>
        <dbReference type="ARBA" id="ARBA00047915"/>
    </source>
</evidence>
<gene>
    <name evidence="18 19 20" type="primary">LOC106745310</name>
</gene>
<evidence type="ECO:0000256" key="14">
    <source>
        <dbReference type="RuleBase" id="RU366061"/>
    </source>
</evidence>
<dbReference type="RefSeq" id="XP_014476292.1">
    <property type="nucleotide sequence ID" value="XM_014620806.1"/>
</dbReference>
<dbReference type="InterPro" id="IPR039994">
    <property type="entry name" value="NO66-like"/>
</dbReference>
<feature type="domain" description="JmjC" evidence="16">
    <location>
        <begin position="234"/>
        <end position="378"/>
    </location>
</feature>
<dbReference type="GO" id="GO:0005506">
    <property type="term" value="F:iron ion binding"/>
    <property type="evidence" value="ECO:0007669"/>
    <property type="project" value="UniProtKB-UniRule"/>
</dbReference>
<comment type="subcellular location">
    <subcellularLocation>
        <location evidence="1 14">Nucleus</location>
    </subcellularLocation>
</comment>
<evidence type="ECO:0000256" key="4">
    <source>
        <dbReference type="ARBA" id="ARBA00022723"/>
    </source>
</evidence>
<evidence type="ECO:0000256" key="1">
    <source>
        <dbReference type="ARBA" id="ARBA00004123"/>
    </source>
</evidence>
<keyword evidence="9 14" id="KW-0805">Transcription regulation</keyword>
<evidence type="ECO:0000313" key="17">
    <source>
        <dbReference type="Proteomes" id="UP000515204"/>
    </source>
</evidence>
<reference evidence="18 19" key="1">
    <citation type="submission" date="2025-04" db="UniProtKB">
        <authorList>
            <consortium name="RefSeq"/>
        </authorList>
    </citation>
    <scope>IDENTIFICATION</scope>
</reference>
<dbReference type="PANTHER" id="PTHR13096">
    <property type="entry name" value="MINA53 MYC INDUCED NUCLEAR ANTIGEN"/>
    <property type="match status" value="1"/>
</dbReference>
<keyword evidence="17" id="KW-1185">Reference proteome</keyword>
<dbReference type="RefSeq" id="XP_014476291.1">
    <property type="nucleotide sequence ID" value="XM_014620805.1"/>
</dbReference>
<organism evidence="17 18">
    <name type="scientific">Dinoponera quadriceps</name>
    <name type="common">South American ant</name>
    <dbReference type="NCBI Taxonomy" id="609295"/>
    <lineage>
        <taxon>Eukaryota</taxon>
        <taxon>Metazoa</taxon>
        <taxon>Ecdysozoa</taxon>
        <taxon>Arthropoda</taxon>
        <taxon>Hexapoda</taxon>
        <taxon>Insecta</taxon>
        <taxon>Pterygota</taxon>
        <taxon>Neoptera</taxon>
        <taxon>Endopterygota</taxon>
        <taxon>Hymenoptera</taxon>
        <taxon>Apocrita</taxon>
        <taxon>Aculeata</taxon>
        <taxon>Formicoidea</taxon>
        <taxon>Formicidae</taxon>
        <taxon>Ponerinae</taxon>
        <taxon>Ponerini</taxon>
        <taxon>Dinoponera</taxon>
    </lineage>
</organism>
<comment type="cofactor">
    <cofactor evidence="14">
        <name>Fe(2+)</name>
        <dbReference type="ChEBI" id="CHEBI:29033"/>
    </cofactor>
    <text evidence="14">Binds 1 Fe(2+) ion per subunit.</text>
</comment>
<keyword evidence="3" id="KW-0678">Repressor</keyword>
<dbReference type="OrthoDB" id="425950at2759"/>
<dbReference type="Pfam" id="PF21233">
    <property type="entry name" value="WHD_RIOX1"/>
    <property type="match status" value="1"/>
</dbReference>
<evidence type="ECO:0000256" key="5">
    <source>
        <dbReference type="ARBA" id="ARBA00022853"/>
    </source>
</evidence>
<feature type="region of interest" description="Disordered" evidence="15">
    <location>
        <begin position="116"/>
        <end position="137"/>
    </location>
</feature>
<name>A0A6P3XD69_DINQU</name>
<evidence type="ECO:0000256" key="12">
    <source>
        <dbReference type="ARBA" id="ARBA00025670"/>
    </source>
</evidence>
<comment type="function">
    <text evidence="12">Oxygenase that can act as both a histone lysine demethylase and a ribosomal histidine hydroxylase. Specifically demethylates 'Lys-4' (H3K4me) and 'Lys-36' (H3K36me) of histone H3, thereby playing a central role in histone code.</text>
</comment>
<proteinExistence type="inferred from homology"/>
<dbReference type="AlphaFoldDB" id="A0A6P3XD69"/>
<dbReference type="FunFam" id="3.90.930.40:FF:000001">
    <property type="entry name" value="ribosomal oxygenase 1 isoform X1"/>
    <property type="match status" value="1"/>
</dbReference>
<keyword evidence="6 14" id="KW-0223">Dioxygenase</keyword>
<comment type="similarity">
    <text evidence="2">Belongs to the ROX family. NO66 subfamily.</text>
</comment>
<evidence type="ECO:0000256" key="3">
    <source>
        <dbReference type="ARBA" id="ARBA00022491"/>
    </source>
</evidence>
<dbReference type="Gene3D" id="2.60.120.650">
    <property type="entry name" value="Cupin"/>
    <property type="match status" value="1"/>
</dbReference>
<evidence type="ECO:0000313" key="20">
    <source>
        <dbReference type="RefSeq" id="XP_014476292.1"/>
    </source>
</evidence>
<evidence type="ECO:0000313" key="18">
    <source>
        <dbReference type="RefSeq" id="XP_014476290.1"/>
    </source>
</evidence>
<dbReference type="Proteomes" id="UP000515204">
    <property type="component" value="Unplaced"/>
</dbReference>
<dbReference type="InterPro" id="IPR003347">
    <property type="entry name" value="JmjC_dom"/>
</dbReference>
<dbReference type="PROSITE" id="PS51184">
    <property type="entry name" value="JMJC"/>
    <property type="match status" value="1"/>
</dbReference>